<dbReference type="RefSeq" id="WP_066461276.1">
    <property type="nucleotide sequence ID" value="NZ_MATO01000003.1"/>
</dbReference>
<evidence type="ECO:0000256" key="1">
    <source>
        <dbReference type="SAM" id="Coils"/>
    </source>
</evidence>
<dbReference type="AlphaFoldDB" id="A0A1C0Z457"/>
<dbReference type="EMBL" id="MATO01000003">
    <property type="protein sequence ID" value="OCS94264.1"/>
    <property type="molecule type" value="Genomic_DNA"/>
</dbReference>
<organism evidence="2 3">
    <name type="scientific">Caryophanon latum</name>
    <dbReference type="NCBI Taxonomy" id="33977"/>
    <lineage>
        <taxon>Bacteria</taxon>
        <taxon>Bacillati</taxon>
        <taxon>Bacillota</taxon>
        <taxon>Bacilli</taxon>
        <taxon>Bacillales</taxon>
        <taxon>Caryophanaceae</taxon>
        <taxon>Caryophanon</taxon>
    </lineage>
</organism>
<dbReference type="OrthoDB" id="9798761at2"/>
<sequence length="807" mass="93910">MFLSKTNTKTAKRKLTQLDEHTFTIEDAITNLPKSLQQALTAWHHKYADNDIANFALLNNISQMDQELRVHTVMSKKPTAGLDEDVVAFFNHVSLQKVFEELIMLYEHVPYHIEDGQFHTLGGFEKKGNQLVAFISTDDTTPPRVISAQTFLLSRVLEAEMRRNLSKHVFTQYIAASEDQLFKKQMNTLEHMSVMEFLLNYDMTASVLFYAIFTSQLERILHDEFSDDSSFEEVLALHKTYKESIVSHLERSIGATTMQQLQAQLKSARAANKEKDAKIQKLKDELKKQKDLVKEARTTPKTVIETASNKQETLELQTKLKDAKDELDKQKRQFDIELNAQEREVRKKKGEIEELKAERSALLKQLNEQKQVNEQASQLTIEQWMELGKPLLEQATLEEELQLEQYFTMLTQLLTDRRAKRRPQTTMNDLFGYYEPRDDGHYIVFANGDAHLIEKIPNPVYLRNQQFVRVNEQFELLENYHYCYYDAPLLVGCQFSIVEMVQDVPHIYSAGKLVPLRLKPTERALHGQIVAYTRTHELARYYMDKTSNLDDLAASIKLKKHELYHVQQLIGNGAVVIKPFTQEVLYKELPAHHKLNVYDTFTFHEGEILHVFGRHAFYESSEYYTKRQLATIHEIAEQCFIKKDNREIVILKYDPAHYTPTEGEVIYVDEHHRYLYRLESEANVEETLEQKMARSTLYEPKKEKVVFETRDVQGDKPAVTVVTRTDYFDSYKNRLSPYYDVTLADGFGPLEKIRQAARKSEVVVLCTSHMSHTTRQNVYDAMPHEKVIEDDSLGALGIELRLMSYFK</sequence>
<feature type="coiled-coil region" evidence="1">
    <location>
        <begin position="258"/>
        <end position="372"/>
    </location>
</feature>
<accession>A0A1C0Z457</accession>
<name>A0A1C0Z457_9BACL</name>
<dbReference type="Proteomes" id="UP000093482">
    <property type="component" value="Unassembled WGS sequence"/>
</dbReference>
<keyword evidence="1" id="KW-0175">Coiled coil</keyword>
<proteinExistence type="predicted"/>
<protein>
    <submittedName>
        <fullName evidence="2">Uncharacterized protein</fullName>
    </submittedName>
</protein>
<keyword evidence="3" id="KW-1185">Reference proteome</keyword>
<reference evidence="2 3" key="1">
    <citation type="submission" date="2016-07" db="EMBL/GenBank/DDBJ databases">
        <title>Caryophanon latum genome sequencing.</title>
        <authorList>
            <person name="Verma A."/>
            <person name="Pal Y."/>
            <person name="Krishnamurthi S."/>
        </authorList>
    </citation>
    <scope>NUCLEOTIDE SEQUENCE [LARGE SCALE GENOMIC DNA]</scope>
    <source>
        <strain evidence="2 3">DSM 14151</strain>
    </source>
</reference>
<evidence type="ECO:0000313" key="3">
    <source>
        <dbReference type="Proteomes" id="UP000093482"/>
    </source>
</evidence>
<gene>
    <name evidence="2" type="ORF">A6K76_04125</name>
</gene>
<evidence type="ECO:0000313" key="2">
    <source>
        <dbReference type="EMBL" id="OCS94264.1"/>
    </source>
</evidence>
<comment type="caution">
    <text evidence="2">The sequence shown here is derived from an EMBL/GenBank/DDBJ whole genome shotgun (WGS) entry which is preliminary data.</text>
</comment>